<evidence type="ECO:0000256" key="3">
    <source>
        <dbReference type="ARBA" id="ARBA00023125"/>
    </source>
</evidence>
<evidence type="ECO:0000256" key="2">
    <source>
        <dbReference type="ARBA" id="ARBA00023015"/>
    </source>
</evidence>
<feature type="compositionally biased region" description="Low complexity" evidence="13">
    <location>
        <begin position="128"/>
        <end position="139"/>
    </location>
</feature>
<dbReference type="Proteomes" id="UP000276133">
    <property type="component" value="Unassembled WGS sequence"/>
</dbReference>
<dbReference type="PANTHER" id="PTHR10252:SF8">
    <property type="entry name" value="NUCLEAR TRANSCRIPTION FACTOR Y SUBUNIT GAMMA"/>
    <property type="match status" value="1"/>
</dbReference>
<evidence type="ECO:0000256" key="12">
    <source>
        <dbReference type="ARBA" id="ARBA00042663"/>
    </source>
</evidence>
<evidence type="ECO:0000256" key="6">
    <source>
        <dbReference type="ARBA" id="ARBA00023242"/>
    </source>
</evidence>
<protein>
    <recommendedName>
        <fullName evidence="10">Nuclear transcription factor Y subunit gamma</fullName>
    </recommendedName>
    <alternativeName>
        <fullName evidence="11">CAAT box DNA-binding protein subunit C</fullName>
    </alternativeName>
    <alternativeName>
        <fullName evidence="12">Nuclear transcription factor Y subunit C</fullName>
    </alternativeName>
</protein>
<evidence type="ECO:0000256" key="4">
    <source>
        <dbReference type="ARBA" id="ARBA00023159"/>
    </source>
</evidence>
<dbReference type="InterPro" id="IPR007125">
    <property type="entry name" value="H2A/H2B/H3"/>
</dbReference>
<comment type="subunit">
    <text evidence="8">Heterotrimeric transcription factor composed of three components, NF-YA, NF-YB and NF-YC. NF-YB and NF-YC must interact and dimerize for NF-YA association and DNA binding.</text>
</comment>
<evidence type="ECO:0000256" key="5">
    <source>
        <dbReference type="ARBA" id="ARBA00023163"/>
    </source>
</evidence>
<keyword evidence="3" id="KW-0238">DNA-binding</keyword>
<dbReference type="GO" id="GO:0001228">
    <property type="term" value="F:DNA-binding transcription activator activity, RNA polymerase II-specific"/>
    <property type="evidence" value="ECO:0007669"/>
    <property type="project" value="TreeGrafter"/>
</dbReference>
<comment type="function">
    <text evidence="7">Component of the sequence-specific heterotrimeric transcription factor (NF-Y) which specifically recognizes a 5'-CCAAT-3' box motif found in the promoters of its target genes. NF-Y can function as both an activator and a repressor, depending on its interacting cofactors.</text>
</comment>
<evidence type="ECO:0000259" key="14">
    <source>
        <dbReference type="Pfam" id="PF00125"/>
    </source>
</evidence>
<dbReference type="CDD" id="cd22908">
    <property type="entry name" value="HFD_NFYC-like"/>
    <property type="match status" value="1"/>
</dbReference>
<keyword evidence="16" id="KW-1185">Reference proteome</keyword>
<evidence type="ECO:0000313" key="15">
    <source>
        <dbReference type="EMBL" id="RNA42713.1"/>
    </source>
</evidence>
<keyword evidence="5" id="KW-0804">Transcription</keyword>
<dbReference type="STRING" id="10195.A0A3M7T3V1"/>
<keyword evidence="4" id="KW-0010">Activator</keyword>
<dbReference type="Gene3D" id="1.10.20.10">
    <property type="entry name" value="Histone, subunit A"/>
    <property type="match status" value="1"/>
</dbReference>
<reference evidence="15 16" key="1">
    <citation type="journal article" date="2018" name="Sci. Rep.">
        <title>Genomic signatures of local adaptation to the degree of environmental predictability in rotifers.</title>
        <authorList>
            <person name="Franch-Gras L."/>
            <person name="Hahn C."/>
            <person name="Garcia-Roger E.M."/>
            <person name="Carmona M.J."/>
            <person name="Serra M."/>
            <person name="Gomez A."/>
        </authorList>
    </citation>
    <scope>NUCLEOTIDE SEQUENCE [LARGE SCALE GENOMIC DNA]</scope>
    <source>
        <strain evidence="15">HYR1</strain>
    </source>
</reference>
<evidence type="ECO:0000256" key="8">
    <source>
        <dbReference type="ARBA" id="ARBA00025911"/>
    </source>
</evidence>
<dbReference type="FunFam" id="1.10.20.10:FF:000006">
    <property type="entry name" value="Nuclear transcription factor Y subunit gamma"/>
    <property type="match status" value="1"/>
</dbReference>
<feature type="region of interest" description="Disordered" evidence="13">
    <location>
        <begin position="120"/>
        <end position="139"/>
    </location>
</feature>
<dbReference type="EMBL" id="REGN01000323">
    <property type="protein sequence ID" value="RNA42713.1"/>
    <property type="molecule type" value="Genomic_DNA"/>
</dbReference>
<dbReference type="GO" id="GO:0016602">
    <property type="term" value="C:CCAAT-binding factor complex"/>
    <property type="evidence" value="ECO:0007669"/>
    <property type="project" value="TreeGrafter"/>
</dbReference>
<gene>
    <name evidence="15" type="ORF">BpHYR1_021812</name>
</gene>
<evidence type="ECO:0000256" key="11">
    <source>
        <dbReference type="ARBA" id="ARBA00042333"/>
    </source>
</evidence>
<feature type="domain" description="Core Histone H2A/H2B/H3" evidence="14">
    <location>
        <begin position="27"/>
        <end position="101"/>
    </location>
</feature>
<dbReference type="OrthoDB" id="1272441at2759"/>
<keyword evidence="2" id="KW-0805">Transcription regulation</keyword>
<dbReference type="GO" id="GO:0046982">
    <property type="term" value="F:protein heterodimerization activity"/>
    <property type="evidence" value="ECO:0007669"/>
    <property type="project" value="InterPro"/>
</dbReference>
<dbReference type="GO" id="GO:0000978">
    <property type="term" value="F:RNA polymerase II cis-regulatory region sequence-specific DNA binding"/>
    <property type="evidence" value="ECO:0007669"/>
    <property type="project" value="TreeGrafter"/>
</dbReference>
<keyword evidence="6" id="KW-0539">Nucleus</keyword>
<comment type="subcellular location">
    <subcellularLocation>
        <location evidence="1">Nucleus</location>
    </subcellularLocation>
</comment>
<dbReference type="AlphaFoldDB" id="A0A3M7T3V1"/>
<dbReference type="InterPro" id="IPR009072">
    <property type="entry name" value="Histone-fold"/>
</dbReference>
<evidence type="ECO:0000256" key="13">
    <source>
        <dbReference type="SAM" id="MobiDB-lite"/>
    </source>
</evidence>
<dbReference type="InterPro" id="IPR050568">
    <property type="entry name" value="Transcr_DNA_Rep_Reg"/>
</dbReference>
<sequence>MEYASGASSEAIGLLENFWPRMTREVQNLASSDFKNPELPLARIKKIMKLDDEVKMISAEAPIIFAKAAEMFIQEVTIRSWLHTEDNKRRTLQRNDVALAISKYDQFDFLIDIVPREEIKPTKKESHSPNANSSATSANQQNATVLNSLDPNTANLLSAINGSSNSSVSTGANQSNNGNIQYFFAVPANGTNSTSNSASSMPVQFQSIQGLSNNIQGLQTLQGFQGIQGLQGAQIILGSSNGQPAVFSVPNRDS</sequence>
<evidence type="ECO:0000313" key="16">
    <source>
        <dbReference type="Proteomes" id="UP000276133"/>
    </source>
</evidence>
<dbReference type="PANTHER" id="PTHR10252">
    <property type="entry name" value="HISTONE-LIKE TRANSCRIPTION FACTOR CCAAT-RELATED"/>
    <property type="match status" value="1"/>
</dbReference>
<comment type="caution">
    <text evidence="15">The sequence shown here is derived from an EMBL/GenBank/DDBJ whole genome shotgun (WGS) entry which is preliminary data.</text>
</comment>
<comment type="similarity">
    <text evidence="9">Belongs to the NFYC/HAP5 subunit family.</text>
</comment>
<proteinExistence type="inferred from homology"/>
<evidence type="ECO:0000256" key="1">
    <source>
        <dbReference type="ARBA" id="ARBA00004123"/>
    </source>
</evidence>
<organism evidence="15 16">
    <name type="scientific">Brachionus plicatilis</name>
    <name type="common">Marine rotifer</name>
    <name type="synonym">Brachionus muelleri</name>
    <dbReference type="NCBI Taxonomy" id="10195"/>
    <lineage>
        <taxon>Eukaryota</taxon>
        <taxon>Metazoa</taxon>
        <taxon>Spiralia</taxon>
        <taxon>Gnathifera</taxon>
        <taxon>Rotifera</taxon>
        <taxon>Eurotatoria</taxon>
        <taxon>Monogononta</taxon>
        <taxon>Pseudotrocha</taxon>
        <taxon>Ploima</taxon>
        <taxon>Brachionidae</taxon>
        <taxon>Brachionus</taxon>
    </lineage>
</organism>
<evidence type="ECO:0000256" key="9">
    <source>
        <dbReference type="ARBA" id="ARBA00038129"/>
    </source>
</evidence>
<name>A0A3M7T3V1_BRAPC</name>
<dbReference type="SUPFAM" id="SSF47113">
    <property type="entry name" value="Histone-fold"/>
    <property type="match status" value="1"/>
</dbReference>
<dbReference type="Pfam" id="PF00125">
    <property type="entry name" value="Histone"/>
    <property type="match status" value="1"/>
</dbReference>
<evidence type="ECO:0000256" key="7">
    <source>
        <dbReference type="ARBA" id="ARBA00025263"/>
    </source>
</evidence>
<accession>A0A3M7T3V1</accession>
<evidence type="ECO:0000256" key="10">
    <source>
        <dbReference type="ARBA" id="ARBA00040590"/>
    </source>
</evidence>